<evidence type="ECO:0000256" key="1">
    <source>
        <dbReference type="SAM" id="MobiDB-lite"/>
    </source>
</evidence>
<name>A0A645DUK6_9ZZZZ</name>
<feature type="compositionally biased region" description="Basic and acidic residues" evidence="1">
    <location>
        <begin position="10"/>
        <end position="20"/>
    </location>
</feature>
<dbReference type="AlphaFoldDB" id="A0A645DUK6"/>
<evidence type="ECO:0000313" key="2">
    <source>
        <dbReference type="EMBL" id="MPM92808.1"/>
    </source>
</evidence>
<protein>
    <submittedName>
        <fullName evidence="2">Uncharacterized protein</fullName>
    </submittedName>
</protein>
<gene>
    <name evidence="2" type="ORF">SDC9_139944</name>
</gene>
<sequence>MDQPGGGGERGVEDGGRPVERPALAAAGVRGGRVVVPGAGREDPVEGERDSGLLPVDRRRAGGDPRPDPVHPAGQGGQLGLGVGPVAGPQAGQRAGLQARPERGHLPVQADPGQWPAADGGGEQGEREEGQEQSPDRTVGHLGSLRHRGGHVNEVRSPGDRSITG</sequence>
<organism evidence="2">
    <name type="scientific">bioreactor metagenome</name>
    <dbReference type="NCBI Taxonomy" id="1076179"/>
    <lineage>
        <taxon>unclassified sequences</taxon>
        <taxon>metagenomes</taxon>
        <taxon>ecological metagenomes</taxon>
    </lineage>
</organism>
<proteinExistence type="predicted"/>
<reference evidence="2" key="1">
    <citation type="submission" date="2019-08" db="EMBL/GenBank/DDBJ databases">
        <authorList>
            <person name="Kucharzyk K."/>
            <person name="Murdoch R.W."/>
            <person name="Higgins S."/>
            <person name="Loffler F."/>
        </authorList>
    </citation>
    <scope>NUCLEOTIDE SEQUENCE</scope>
</reference>
<accession>A0A645DUK6</accession>
<feature type="compositionally biased region" description="Basic and acidic residues" evidence="1">
    <location>
        <begin position="124"/>
        <end position="139"/>
    </location>
</feature>
<feature type="compositionally biased region" description="Gly residues" evidence="1">
    <location>
        <begin position="74"/>
        <end position="85"/>
    </location>
</feature>
<feature type="compositionally biased region" description="Basic and acidic residues" evidence="1">
    <location>
        <begin position="40"/>
        <end position="69"/>
    </location>
</feature>
<dbReference type="EMBL" id="VSSQ01039698">
    <property type="protein sequence ID" value="MPM92808.1"/>
    <property type="molecule type" value="Genomic_DNA"/>
</dbReference>
<feature type="region of interest" description="Disordered" evidence="1">
    <location>
        <begin position="1"/>
        <end position="165"/>
    </location>
</feature>
<feature type="compositionally biased region" description="Low complexity" evidence="1">
    <location>
        <begin position="21"/>
        <end position="39"/>
    </location>
</feature>
<comment type="caution">
    <text evidence="2">The sequence shown here is derived from an EMBL/GenBank/DDBJ whole genome shotgun (WGS) entry which is preliminary data.</text>
</comment>